<reference evidence="1" key="1">
    <citation type="submission" date="2023-11" db="EMBL/GenBank/DDBJ databases">
        <authorList>
            <person name="Poullet M."/>
        </authorList>
    </citation>
    <scope>NUCLEOTIDE SEQUENCE</scope>
    <source>
        <strain evidence="1">E1834</strain>
    </source>
</reference>
<organism evidence="1 2">
    <name type="scientific">Meloidogyne enterolobii</name>
    <name type="common">Root-knot nematode worm</name>
    <name type="synonym">Meloidogyne mayaguensis</name>
    <dbReference type="NCBI Taxonomy" id="390850"/>
    <lineage>
        <taxon>Eukaryota</taxon>
        <taxon>Metazoa</taxon>
        <taxon>Ecdysozoa</taxon>
        <taxon>Nematoda</taxon>
        <taxon>Chromadorea</taxon>
        <taxon>Rhabditida</taxon>
        <taxon>Tylenchina</taxon>
        <taxon>Tylenchomorpha</taxon>
        <taxon>Tylenchoidea</taxon>
        <taxon>Meloidogynidae</taxon>
        <taxon>Meloidogyninae</taxon>
        <taxon>Meloidogyne</taxon>
    </lineage>
</organism>
<comment type="caution">
    <text evidence="1">The sequence shown here is derived from an EMBL/GenBank/DDBJ whole genome shotgun (WGS) entry which is preliminary data.</text>
</comment>
<proteinExistence type="predicted"/>
<gene>
    <name evidence="1" type="ORF">MENTE1834_LOCUS40400</name>
</gene>
<evidence type="ECO:0000313" key="1">
    <source>
        <dbReference type="EMBL" id="CAK5093565.1"/>
    </source>
</evidence>
<accession>A0ACB1ALW9</accession>
<dbReference type="Proteomes" id="UP001497535">
    <property type="component" value="Unassembled WGS sequence"/>
</dbReference>
<name>A0ACB1ALW9_MELEN</name>
<sequence>MVSNFLFKKIFFNFKFFRTIIVPLTFERVLATIYSKNYEQQKSPKIGIWAVVLTLLISIAIGIYIGSELNNSSIRNGVITFRGSYYGLYHIIDVSVRLVIWIICFAIFVLILRYNQRCYAFSRLPNKHNLVQRYQFAENVRSSKLLLAVGIIIFVWLVGDFKKIYDQRTSNKRFYLCNEERFILIAET</sequence>
<evidence type="ECO:0000313" key="2">
    <source>
        <dbReference type="Proteomes" id="UP001497535"/>
    </source>
</evidence>
<dbReference type="EMBL" id="CAVMJV010000095">
    <property type="protein sequence ID" value="CAK5093565.1"/>
    <property type="molecule type" value="Genomic_DNA"/>
</dbReference>
<keyword evidence="2" id="KW-1185">Reference proteome</keyword>
<protein>
    <submittedName>
        <fullName evidence="1">Uncharacterized protein</fullName>
    </submittedName>
</protein>